<evidence type="ECO:0000313" key="3">
    <source>
        <dbReference type="Proteomes" id="UP000728185"/>
    </source>
</evidence>
<keyword evidence="3" id="KW-1185">Reference proteome</keyword>
<reference evidence="2" key="1">
    <citation type="submission" date="2019-05" db="EMBL/GenBank/DDBJ databases">
        <title>Annotation for the trematode Fasciolopsis buski.</title>
        <authorList>
            <person name="Choi Y.-J."/>
        </authorList>
    </citation>
    <scope>NUCLEOTIDE SEQUENCE</scope>
    <source>
        <strain evidence="2">HT</strain>
        <tissue evidence="2">Whole worm</tissue>
    </source>
</reference>
<feature type="region of interest" description="Disordered" evidence="1">
    <location>
        <begin position="204"/>
        <end position="260"/>
    </location>
</feature>
<protein>
    <submittedName>
        <fullName evidence="2">WD repeat-containing protein 74</fullName>
    </submittedName>
</protein>
<sequence>SQLCLYDIRCGQRRPVSRHAWRLSRKYGKIKVGHYAHGAVLPDLSVIRPVTRALAFDDAPGSGIRIVAGNAIGDLCFLDMRLPRERFVQSSEGELNAVGRVKSCGSRAAEPPASVKTLAGASGAITALACGGCGTANFPIARQSAIINNENILVSSSLDRYLRFYNRDTGVRLAKLYCKVPITSFLISDKFSLRNIRCISSESDNQLDKDKPAEDEETVDAESDDSEFDELFDLMEPVDDDEKKPVQKGPPKNAKRRRRK</sequence>
<dbReference type="InterPro" id="IPR015943">
    <property type="entry name" value="WD40/YVTN_repeat-like_dom_sf"/>
</dbReference>
<proteinExistence type="predicted"/>
<organism evidence="2 3">
    <name type="scientific">Fasciolopsis buskii</name>
    <dbReference type="NCBI Taxonomy" id="27845"/>
    <lineage>
        <taxon>Eukaryota</taxon>
        <taxon>Metazoa</taxon>
        <taxon>Spiralia</taxon>
        <taxon>Lophotrochozoa</taxon>
        <taxon>Platyhelminthes</taxon>
        <taxon>Trematoda</taxon>
        <taxon>Digenea</taxon>
        <taxon>Plagiorchiida</taxon>
        <taxon>Echinostomata</taxon>
        <taxon>Echinostomatoidea</taxon>
        <taxon>Fasciolidae</taxon>
        <taxon>Fasciolopsis</taxon>
    </lineage>
</organism>
<dbReference type="InterPro" id="IPR037379">
    <property type="entry name" value="WDR74/Nsa1"/>
</dbReference>
<dbReference type="Proteomes" id="UP000728185">
    <property type="component" value="Unassembled WGS sequence"/>
</dbReference>
<dbReference type="GO" id="GO:0042273">
    <property type="term" value="P:ribosomal large subunit biogenesis"/>
    <property type="evidence" value="ECO:0007669"/>
    <property type="project" value="InterPro"/>
</dbReference>
<dbReference type="AlphaFoldDB" id="A0A8E0RZL2"/>
<evidence type="ECO:0000313" key="2">
    <source>
        <dbReference type="EMBL" id="KAA0197256.1"/>
    </source>
</evidence>
<dbReference type="SUPFAM" id="SSF50978">
    <property type="entry name" value="WD40 repeat-like"/>
    <property type="match status" value="1"/>
</dbReference>
<dbReference type="OrthoDB" id="18388at2759"/>
<dbReference type="PANTHER" id="PTHR16038:SF4">
    <property type="entry name" value="WD REPEAT-CONTAINING PROTEIN 74"/>
    <property type="match status" value="1"/>
</dbReference>
<name>A0A8E0RZL2_9TREM</name>
<accession>A0A8E0RZL2</accession>
<feature type="compositionally biased region" description="Acidic residues" evidence="1">
    <location>
        <begin position="213"/>
        <end position="240"/>
    </location>
</feature>
<dbReference type="GO" id="GO:0005730">
    <property type="term" value="C:nucleolus"/>
    <property type="evidence" value="ECO:0007669"/>
    <property type="project" value="InterPro"/>
</dbReference>
<evidence type="ECO:0000256" key="1">
    <source>
        <dbReference type="SAM" id="MobiDB-lite"/>
    </source>
</evidence>
<comment type="caution">
    <text evidence="2">The sequence shown here is derived from an EMBL/GenBank/DDBJ whole genome shotgun (WGS) entry which is preliminary data.</text>
</comment>
<gene>
    <name evidence="2" type="ORF">FBUS_10553</name>
</gene>
<feature type="non-terminal residue" evidence="2">
    <location>
        <position position="260"/>
    </location>
</feature>
<dbReference type="InterPro" id="IPR036322">
    <property type="entry name" value="WD40_repeat_dom_sf"/>
</dbReference>
<dbReference type="GO" id="GO:0030687">
    <property type="term" value="C:preribosome, large subunit precursor"/>
    <property type="evidence" value="ECO:0007669"/>
    <property type="project" value="TreeGrafter"/>
</dbReference>
<dbReference type="Gene3D" id="2.130.10.10">
    <property type="entry name" value="YVTN repeat-like/Quinoprotein amine dehydrogenase"/>
    <property type="match status" value="1"/>
</dbReference>
<dbReference type="PANTHER" id="PTHR16038">
    <property type="entry name" value="NOP SEVEN ASSOCIATED PROTEIN 1"/>
    <property type="match status" value="1"/>
</dbReference>
<dbReference type="EMBL" id="LUCM01002501">
    <property type="protein sequence ID" value="KAA0197256.1"/>
    <property type="molecule type" value="Genomic_DNA"/>
</dbReference>